<dbReference type="Gene3D" id="3.50.50.60">
    <property type="entry name" value="FAD/NAD(P)-binding domain"/>
    <property type="match status" value="1"/>
</dbReference>
<evidence type="ECO:0000313" key="9">
    <source>
        <dbReference type="Proteomes" id="UP000219331"/>
    </source>
</evidence>
<evidence type="ECO:0000256" key="6">
    <source>
        <dbReference type="ARBA" id="ARBA00034528"/>
    </source>
</evidence>
<dbReference type="EC" id="1.14.13.148" evidence="6"/>
<evidence type="ECO:0000256" key="3">
    <source>
        <dbReference type="ARBA" id="ARBA00022827"/>
    </source>
</evidence>
<evidence type="ECO:0000256" key="5">
    <source>
        <dbReference type="ARBA" id="ARBA00023002"/>
    </source>
</evidence>
<evidence type="ECO:0000256" key="4">
    <source>
        <dbReference type="ARBA" id="ARBA00022857"/>
    </source>
</evidence>
<dbReference type="GO" id="GO:0050660">
    <property type="term" value="F:flavin adenine dinucleotide binding"/>
    <property type="evidence" value="ECO:0007669"/>
    <property type="project" value="InterPro"/>
</dbReference>
<keyword evidence="4" id="KW-0521">NADP</keyword>
<dbReference type="InterPro" id="IPR050346">
    <property type="entry name" value="FMO-like"/>
</dbReference>
<keyword evidence="5" id="KW-0560">Oxidoreductase</keyword>
<dbReference type="SUPFAM" id="SSF51905">
    <property type="entry name" value="FAD/NAD(P)-binding domain"/>
    <property type="match status" value="1"/>
</dbReference>
<dbReference type="RefSeq" id="WP_097175574.1">
    <property type="nucleotide sequence ID" value="NZ_OBML01000008.1"/>
</dbReference>
<dbReference type="PRINTS" id="PR00370">
    <property type="entry name" value="FMOXYGENASE"/>
</dbReference>
<dbReference type="PANTHER" id="PTHR23023">
    <property type="entry name" value="DIMETHYLANILINE MONOOXYGENASE"/>
    <property type="match status" value="1"/>
</dbReference>
<keyword evidence="3" id="KW-0274">FAD</keyword>
<keyword evidence="9" id="KW-1185">Reference proteome</keyword>
<dbReference type="GO" id="GO:0004499">
    <property type="term" value="F:N,N-dimethylaniline monooxygenase activity"/>
    <property type="evidence" value="ECO:0007669"/>
    <property type="project" value="InterPro"/>
</dbReference>
<organism evidence="8 9">
    <name type="scientific">Stappia indica</name>
    <dbReference type="NCBI Taxonomy" id="538381"/>
    <lineage>
        <taxon>Bacteria</taxon>
        <taxon>Pseudomonadati</taxon>
        <taxon>Pseudomonadota</taxon>
        <taxon>Alphaproteobacteria</taxon>
        <taxon>Hyphomicrobiales</taxon>
        <taxon>Stappiaceae</taxon>
        <taxon>Stappia</taxon>
    </lineage>
</organism>
<dbReference type="InterPro" id="IPR020946">
    <property type="entry name" value="Flavin_mOase-like"/>
</dbReference>
<evidence type="ECO:0000313" key="8">
    <source>
        <dbReference type="EMBL" id="SOC15862.1"/>
    </source>
</evidence>
<dbReference type="InterPro" id="IPR036188">
    <property type="entry name" value="FAD/NAD-bd_sf"/>
</dbReference>
<keyword evidence="2" id="KW-0285">Flavoprotein</keyword>
<dbReference type="STRING" id="538381.GCA_001696535_03028"/>
<dbReference type="Pfam" id="PF00743">
    <property type="entry name" value="FMO-like"/>
    <property type="match status" value="1"/>
</dbReference>
<gene>
    <name evidence="8" type="ORF">SAMN05421512_108182</name>
</gene>
<reference evidence="8 9" key="1">
    <citation type="submission" date="2017-08" db="EMBL/GenBank/DDBJ databases">
        <authorList>
            <person name="de Groot N.N."/>
        </authorList>
    </citation>
    <scope>NUCLEOTIDE SEQUENCE [LARGE SCALE GENOMIC DNA]</scope>
    <source>
        <strain evidence="8 9">USBA 352</strain>
    </source>
</reference>
<evidence type="ECO:0000256" key="2">
    <source>
        <dbReference type="ARBA" id="ARBA00022630"/>
    </source>
</evidence>
<sequence>MMDKIAIIGGGPTGIGVARELIEDGFAVDLYEAEADLGGVWNAEAPCGRAYASLHLISPKFNTQVPDFPMPEDYPPYPNHRQMLAYIRDYARAHGIYERARFNAAVERLEPVAGGWTLRSAAGHFETYRLVVVCNGLQRVPRLPDTSGLGTFAGTILHARDYKSAEQLKGQRVLVVGGGNSGCDIAVDAMRTAACVHHSTRRGYYYQPKFINGKPTPQWMMELGNKFATREETLAYIEEVFRFAGYDGADYGLPRPDYPLDAAHPVMNSLILYHIGHGDIVPKGDIASLDGNTVAFADGSSGEFDTILYATGYSRDFPFLDRDMLEWKGEIPDLFLHSTPRNHDNLLFMGFINAAGGLGDGLKTQGLFVRNYARALFARSAGLERFLAAKKTDRPDLGEGYFIDSYRHQWEADLWKLLSHMRRYRDMLAEGDPAPGHALTETLAR</sequence>
<dbReference type="PIRSF" id="PIRSF000332">
    <property type="entry name" value="FMO"/>
    <property type="match status" value="1"/>
</dbReference>
<dbReference type="Proteomes" id="UP000219331">
    <property type="component" value="Unassembled WGS sequence"/>
</dbReference>
<protein>
    <recommendedName>
        <fullName evidence="7">Trimethylamine monooxygenase</fullName>
        <ecNumber evidence="6">1.14.13.148</ecNumber>
    </recommendedName>
</protein>
<dbReference type="AlphaFoldDB" id="A0A285T8A7"/>
<dbReference type="GO" id="GO:0050661">
    <property type="term" value="F:NADP binding"/>
    <property type="evidence" value="ECO:0007669"/>
    <property type="project" value="InterPro"/>
</dbReference>
<dbReference type="InterPro" id="IPR000960">
    <property type="entry name" value="Flavin_mOase"/>
</dbReference>
<proteinExistence type="inferred from homology"/>
<accession>A0A285T8A7</accession>
<dbReference type="OrthoDB" id="9790219at2"/>
<evidence type="ECO:0000256" key="7">
    <source>
        <dbReference type="ARBA" id="ARBA00035159"/>
    </source>
</evidence>
<name>A0A285T8A7_9HYPH</name>
<comment type="similarity">
    <text evidence="1">Belongs to the FMO family.</text>
</comment>
<dbReference type="EMBL" id="OBML01000008">
    <property type="protein sequence ID" value="SOC15862.1"/>
    <property type="molecule type" value="Genomic_DNA"/>
</dbReference>
<evidence type="ECO:0000256" key="1">
    <source>
        <dbReference type="ARBA" id="ARBA00009183"/>
    </source>
</evidence>
<dbReference type="GO" id="GO:0034899">
    <property type="term" value="F:trimethylamine monooxygenase activity"/>
    <property type="evidence" value="ECO:0007669"/>
    <property type="project" value="UniProtKB-EC"/>
</dbReference>